<keyword evidence="2" id="KW-1185">Reference proteome</keyword>
<dbReference type="PANTHER" id="PTHR43210">
    <property type="entry name" value="DETHIOBIOTIN SYNTHETASE"/>
    <property type="match status" value="1"/>
</dbReference>
<reference evidence="1 2" key="1">
    <citation type="submission" date="2020-08" db="EMBL/GenBank/DDBJ databases">
        <title>Sequencing the genomes of 1000 actinobacteria strains.</title>
        <authorList>
            <person name="Klenk H.-P."/>
        </authorList>
    </citation>
    <scope>NUCLEOTIDE SEQUENCE [LARGE SCALE GENOMIC DNA]</scope>
    <source>
        <strain evidence="1 2">DSM 23974</strain>
    </source>
</reference>
<dbReference type="EMBL" id="JACHNA010000001">
    <property type="protein sequence ID" value="MBB4736405.1"/>
    <property type="molecule type" value="Genomic_DNA"/>
</dbReference>
<name>A0A7W7GQI7_9MICC</name>
<dbReference type="Proteomes" id="UP000540191">
    <property type="component" value="Unassembled WGS sequence"/>
</dbReference>
<gene>
    <name evidence="1" type="ORF">HDA30_001913</name>
</gene>
<dbReference type="GO" id="GO:0000287">
    <property type="term" value="F:magnesium ion binding"/>
    <property type="evidence" value="ECO:0007669"/>
    <property type="project" value="InterPro"/>
</dbReference>
<dbReference type="GO" id="GO:0005829">
    <property type="term" value="C:cytosol"/>
    <property type="evidence" value="ECO:0007669"/>
    <property type="project" value="TreeGrafter"/>
</dbReference>
<proteinExistence type="predicted"/>
<accession>A0A7W7GQI7</accession>
<dbReference type="CDD" id="cd03109">
    <property type="entry name" value="DTBS"/>
    <property type="match status" value="1"/>
</dbReference>
<dbReference type="SUPFAM" id="SSF52540">
    <property type="entry name" value="P-loop containing nucleoside triphosphate hydrolases"/>
    <property type="match status" value="1"/>
</dbReference>
<evidence type="ECO:0000313" key="1">
    <source>
        <dbReference type="EMBL" id="MBB4736405.1"/>
    </source>
</evidence>
<dbReference type="AlphaFoldDB" id="A0A7W7GQI7"/>
<dbReference type="GO" id="GO:0004141">
    <property type="term" value="F:dethiobiotin synthase activity"/>
    <property type="evidence" value="ECO:0007669"/>
    <property type="project" value="UniProtKB-EC"/>
</dbReference>
<protein>
    <submittedName>
        <fullName evidence="1">Dethiobiotin synthetase</fullName>
        <ecNumber evidence="1">6.3.3.3</ecNumber>
    </submittedName>
</protein>
<dbReference type="RefSeq" id="WP_184242022.1">
    <property type="nucleotide sequence ID" value="NZ_JACHNA010000001.1"/>
</dbReference>
<dbReference type="Pfam" id="PF13500">
    <property type="entry name" value="AAA_26"/>
    <property type="match status" value="1"/>
</dbReference>
<dbReference type="Gene3D" id="3.40.50.300">
    <property type="entry name" value="P-loop containing nucleotide triphosphate hydrolases"/>
    <property type="match status" value="1"/>
</dbReference>
<comment type="caution">
    <text evidence="1">The sequence shown here is derived from an EMBL/GenBank/DDBJ whole genome shotgun (WGS) entry which is preliminary data.</text>
</comment>
<sequence length="238" mass="24556">MSARIQVITGTDTDVGKTWATAASAAQALAAGERVHVDKPAQTGVQPGEDGDVDVVRGLVADAVRAGRLAGEVCERLTVSEGARLGPAMAPVDAVAQSAEAGERAPALPALREQLDRWVGLASDTDLLLIEGAGGITVDWTSQGEGPVDAVLALRRAGYAAELVVVARPGLGTQNHTRLTVEHAAGRGVVPGRIVVSGVAEEPDAVERANLRFLARLAEAHGARFETVPWGGTAMRRG</sequence>
<dbReference type="GO" id="GO:0005524">
    <property type="term" value="F:ATP binding"/>
    <property type="evidence" value="ECO:0007669"/>
    <property type="project" value="InterPro"/>
</dbReference>
<dbReference type="UniPathway" id="UPA00078"/>
<dbReference type="InterPro" id="IPR004472">
    <property type="entry name" value="DTB_synth_BioD"/>
</dbReference>
<dbReference type="GO" id="GO:0009102">
    <property type="term" value="P:biotin biosynthetic process"/>
    <property type="evidence" value="ECO:0007669"/>
    <property type="project" value="UniProtKB-UniPathway"/>
</dbReference>
<dbReference type="EC" id="6.3.3.3" evidence="1"/>
<organism evidence="1 2">
    <name type="scientific">Micrococcus cohnii</name>
    <dbReference type="NCBI Taxonomy" id="993416"/>
    <lineage>
        <taxon>Bacteria</taxon>
        <taxon>Bacillati</taxon>
        <taxon>Actinomycetota</taxon>
        <taxon>Actinomycetes</taxon>
        <taxon>Micrococcales</taxon>
        <taxon>Micrococcaceae</taxon>
        <taxon>Micrococcus</taxon>
    </lineage>
</organism>
<dbReference type="InterPro" id="IPR027417">
    <property type="entry name" value="P-loop_NTPase"/>
</dbReference>
<evidence type="ECO:0000313" key="2">
    <source>
        <dbReference type="Proteomes" id="UP000540191"/>
    </source>
</evidence>
<keyword evidence="1" id="KW-0436">Ligase</keyword>
<dbReference type="PANTHER" id="PTHR43210:SF5">
    <property type="entry name" value="DETHIOBIOTIN SYNTHETASE"/>
    <property type="match status" value="1"/>
</dbReference>